<name>A0A6T8J9C7_HEMAN</name>
<dbReference type="InterPro" id="IPR036390">
    <property type="entry name" value="WH_DNA-bd_sf"/>
</dbReference>
<reference evidence="1" key="1">
    <citation type="submission" date="2021-01" db="EMBL/GenBank/DDBJ databases">
        <authorList>
            <person name="Corre E."/>
            <person name="Pelletier E."/>
            <person name="Niang G."/>
            <person name="Scheremetjew M."/>
            <person name="Finn R."/>
            <person name="Kale V."/>
            <person name="Holt S."/>
            <person name="Cochrane G."/>
            <person name="Meng A."/>
            <person name="Brown T."/>
            <person name="Cohen L."/>
        </authorList>
    </citation>
    <scope>NUCLEOTIDE SEQUENCE</scope>
    <source>
        <strain evidence="1">CCMP644</strain>
    </source>
</reference>
<gene>
    <name evidence="1" type="ORF">HAND00432_LOCUS16127</name>
</gene>
<accession>A0A6T8J9C7</accession>
<dbReference type="SUPFAM" id="SSF46785">
    <property type="entry name" value="Winged helix' DNA-binding domain"/>
    <property type="match status" value="1"/>
</dbReference>
<evidence type="ECO:0000313" key="1">
    <source>
        <dbReference type="EMBL" id="CAD8963271.1"/>
    </source>
</evidence>
<proteinExistence type="predicted"/>
<dbReference type="AlphaFoldDB" id="A0A6T8J9C7"/>
<protein>
    <submittedName>
        <fullName evidence="1">Uncharacterized protein</fullName>
    </submittedName>
</protein>
<dbReference type="EMBL" id="HBFX01026535">
    <property type="protein sequence ID" value="CAD8963271.1"/>
    <property type="molecule type" value="Transcribed_RNA"/>
</dbReference>
<sequence>MPSVPGKSKWKEKIAQVLQERGAISERQIMEAIEHDTQHTRGVLRNMLKAGIVKRERGFNNSYGYSLAVSPQDISSTRIPDFSKLRQRTTAIKNLFLNAGVSNPKLSEEEIMRSFGLHPRGVREALRELQSSNWLLQKDGRFMCTEVTEEERTVCQSIVKLQSLNSSHDLSEASTETESACNSPSQGVCGGGYFGCEKSPNRLDELVGVAVAQTSSSCSLW</sequence>
<organism evidence="1">
    <name type="scientific">Hemiselmis andersenii</name>
    <name type="common">Cryptophyte alga</name>
    <dbReference type="NCBI Taxonomy" id="464988"/>
    <lineage>
        <taxon>Eukaryota</taxon>
        <taxon>Cryptophyceae</taxon>
        <taxon>Cryptomonadales</taxon>
        <taxon>Hemiselmidaceae</taxon>
        <taxon>Hemiselmis</taxon>
    </lineage>
</organism>